<comment type="caution">
    <text evidence="1">The sequence shown here is derived from an EMBL/GenBank/DDBJ whole genome shotgun (WGS) entry which is preliminary data.</text>
</comment>
<sequence>MHYFKRVMPLQGYLIRYLVRQFISSPVLIGVAWSDAPYKVI</sequence>
<proteinExistence type="predicted"/>
<organism evidence="1 2">
    <name type="scientific">Limnospira platensis NIES-46</name>
    <dbReference type="NCBI Taxonomy" id="1236695"/>
    <lineage>
        <taxon>Bacteria</taxon>
        <taxon>Bacillati</taxon>
        <taxon>Cyanobacteriota</taxon>
        <taxon>Cyanophyceae</taxon>
        <taxon>Oscillatoriophycideae</taxon>
        <taxon>Oscillatoriales</taxon>
        <taxon>Sirenicapillariaceae</taxon>
        <taxon>Limnospira</taxon>
    </lineage>
</organism>
<evidence type="ECO:0000313" key="2">
    <source>
        <dbReference type="Proteomes" id="UP000326169"/>
    </source>
</evidence>
<protein>
    <submittedName>
        <fullName evidence="1">Uncharacterized protein</fullName>
    </submittedName>
</protein>
<evidence type="ECO:0000313" key="1">
    <source>
        <dbReference type="EMBL" id="GCE96888.1"/>
    </source>
</evidence>
<reference evidence="1 2" key="1">
    <citation type="journal article" date="2019" name="J Genomics">
        <title>The Draft Genome of a Hydrogen-producing Cyanobacterium, Arthrospira platensis NIES-46.</title>
        <authorList>
            <person name="Suzuki S."/>
            <person name="Yamaguchi H."/>
            <person name="Kawachi M."/>
        </authorList>
    </citation>
    <scope>NUCLEOTIDE SEQUENCE [LARGE SCALE GENOMIC DNA]</scope>
    <source>
        <strain evidence="1 2">NIES-46</strain>
    </source>
</reference>
<name>A0A5M3TFQ2_LIMPL</name>
<dbReference type="Proteomes" id="UP000326169">
    <property type="component" value="Unassembled WGS sequence"/>
</dbReference>
<gene>
    <name evidence="1" type="ORF">NIES46_49630</name>
</gene>
<keyword evidence="2" id="KW-1185">Reference proteome</keyword>
<dbReference type="EMBL" id="BIMW01000292">
    <property type="protein sequence ID" value="GCE96888.1"/>
    <property type="molecule type" value="Genomic_DNA"/>
</dbReference>
<accession>A0A5M3TFQ2</accession>